<sequence length="404" mass="45110">MARLVQPNREGVALAAEQLRLGHLVAFPTETVYGLGANALNPDAVLSIFKAKGRPLTDPLIVHVPALEDALKLVEMTPLDRKAFELLGKAFWPGPLTLIAKAIPALPLTLSARTGFVGLRCPQNPVAQALLREAKVPVAAPSANRYGHVSPTTAKHVLDDLGGWKSLTVMEATEEGCCQVGIESTVVKIVPEEHKLLVYRRGRVTEQALAKVLQKNAKVLGGRAYEVVTLHKEADVKTKEAQQAPGQMITHYAPDVDTYLYQKDAKEHMDATMTQDVSRWVIIDYHQQLLSLQQRVRAYVDLSRTGDMLEASQRIFDSLRWAENVDEHVLESRPSMQMELEHDRLVVGAARWHPRRGAVGNLQPFRLNLGVQLLRLTRLFRLRATRFLFLSHLFLLFPFRALAC</sequence>
<evidence type="ECO:0000313" key="2">
    <source>
        <dbReference type="Proteomes" id="UP001163321"/>
    </source>
</evidence>
<reference evidence="1 2" key="1">
    <citation type="journal article" date="2022" name="bioRxiv">
        <title>The genome of the oomycete Peronosclerospora sorghi, a cosmopolitan pathogen of maize and sorghum, is inflated with dispersed pseudogenes.</title>
        <authorList>
            <person name="Fletcher K."/>
            <person name="Martin F."/>
            <person name="Isakeit T."/>
            <person name="Cavanaugh K."/>
            <person name="Magill C."/>
            <person name="Michelmore R."/>
        </authorList>
    </citation>
    <scope>NUCLEOTIDE SEQUENCE [LARGE SCALE GENOMIC DNA]</scope>
    <source>
        <strain evidence="1">P6</strain>
    </source>
</reference>
<organism evidence="1 2">
    <name type="scientific">Peronosclerospora sorghi</name>
    <dbReference type="NCBI Taxonomy" id="230839"/>
    <lineage>
        <taxon>Eukaryota</taxon>
        <taxon>Sar</taxon>
        <taxon>Stramenopiles</taxon>
        <taxon>Oomycota</taxon>
        <taxon>Peronosporomycetes</taxon>
        <taxon>Peronosporales</taxon>
        <taxon>Peronosporaceae</taxon>
        <taxon>Peronosclerospora</taxon>
    </lineage>
</organism>
<protein>
    <submittedName>
        <fullName evidence="1">Uncharacterized protein</fullName>
    </submittedName>
</protein>
<evidence type="ECO:0000313" key="1">
    <source>
        <dbReference type="EMBL" id="KAI9919852.1"/>
    </source>
</evidence>
<comment type="caution">
    <text evidence="1">The sequence shown here is derived from an EMBL/GenBank/DDBJ whole genome shotgun (WGS) entry which is preliminary data.</text>
</comment>
<name>A0ACC0WM65_9STRA</name>
<dbReference type="EMBL" id="CM047589">
    <property type="protein sequence ID" value="KAI9919852.1"/>
    <property type="molecule type" value="Genomic_DNA"/>
</dbReference>
<dbReference type="Proteomes" id="UP001163321">
    <property type="component" value="Chromosome 10"/>
</dbReference>
<keyword evidence="2" id="KW-1185">Reference proteome</keyword>
<gene>
    <name evidence="1" type="ORF">PsorP6_015600</name>
</gene>
<accession>A0ACC0WM65</accession>
<proteinExistence type="predicted"/>